<keyword evidence="3" id="KW-1185">Reference proteome</keyword>
<accession>A0A4Y2X163</accession>
<evidence type="ECO:0000313" key="2">
    <source>
        <dbReference type="EMBL" id="GBO41792.1"/>
    </source>
</evidence>
<proteinExistence type="predicted"/>
<dbReference type="OrthoDB" id="6435876at2759"/>
<reference evidence="2 3" key="1">
    <citation type="journal article" date="2019" name="Sci. Rep.">
        <title>Orb-weaving spider Araneus ventricosus genome elucidates the spidroin gene catalogue.</title>
        <authorList>
            <person name="Kono N."/>
            <person name="Nakamura H."/>
            <person name="Ohtoshi R."/>
            <person name="Moran D.A.P."/>
            <person name="Shinohara A."/>
            <person name="Yoshida Y."/>
            <person name="Fujiwara M."/>
            <person name="Mori M."/>
            <person name="Tomita M."/>
            <person name="Arakawa K."/>
        </authorList>
    </citation>
    <scope>NUCLEOTIDE SEQUENCE [LARGE SCALE GENOMIC DNA]</scope>
</reference>
<evidence type="ECO:0000313" key="3">
    <source>
        <dbReference type="Proteomes" id="UP000499080"/>
    </source>
</evidence>
<comment type="caution">
    <text evidence="2">The sequence shown here is derived from an EMBL/GenBank/DDBJ whole genome shotgun (WGS) entry which is preliminary data.</text>
</comment>
<organism evidence="2 3">
    <name type="scientific">Araneus ventricosus</name>
    <name type="common">Orbweaver spider</name>
    <name type="synonym">Epeira ventricosa</name>
    <dbReference type="NCBI Taxonomy" id="182803"/>
    <lineage>
        <taxon>Eukaryota</taxon>
        <taxon>Metazoa</taxon>
        <taxon>Ecdysozoa</taxon>
        <taxon>Arthropoda</taxon>
        <taxon>Chelicerata</taxon>
        <taxon>Arachnida</taxon>
        <taxon>Araneae</taxon>
        <taxon>Araneomorphae</taxon>
        <taxon>Entelegynae</taxon>
        <taxon>Araneoidea</taxon>
        <taxon>Araneidae</taxon>
        <taxon>Araneus</taxon>
    </lineage>
</organism>
<dbReference type="Pfam" id="PF16727">
    <property type="entry name" value="REV1_C"/>
    <property type="match status" value="1"/>
</dbReference>
<feature type="domain" description="DNA repair protein Rev1 C-terminal" evidence="1">
    <location>
        <begin position="18"/>
        <end position="81"/>
    </location>
</feature>
<dbReference type="Gene3D" id="1.20.58.1280">
    <property type="entry name" value="DNA repair protein Rev1, C-terminal domain"/>
    <property type="match status" value="1"/>
</dbReference>
<gene>
    <name evidence="2" type="ORF">AVEN_231220_1</name>
</gene>
<dbReference type="InterPro" id="IPR038401">
    <property type="entry name" value="Rev1_C_sf"/>
</dbReference>
<dbReference type="Proteomes" id="UP000499080">
    <property type="component" value="Unassembled WGS sequence"/>
</dbReference>
<name>A0A4Y2X163_ARAVE</name>
<dbReference type="InterPro" id="IPR031991">
    <property type="entry name" value="Rev1_C"/>
</dbReference>
<protein>
    <recommendedName>
        <fullName evidence="1">DNA repair protein Rev1 C-terminal domain-containing protein</fullName>
    </recommendedName>
</protein>
<dbReference type="EMBL" id="BGPR01067612">
    <property type="protein sequence ID" value="GBO41792.1"/>
    <property type="molecule type" value="Genomic_DNA"/>
</dbReference>
<dbReference type="AlphaFoldDB" id="A0A4Y2X163"/>
<sequence>MLVNMVISKRSKIELKIDPLEEDINDVKTFLVELCDVDLCKVEILSKYLYRMAKKANQKWKDVYLTVLSSVQEKVMSIYKRTLILNSEFPI</sequence>
<evidence type="ECO:0000259" key="1">
    <source>
        <dbReference type="Pfam" id="PF16727"/>
    </source>
</evidence>